<dbReference type="Proteomes" id="UP000762676">
    <property type="component" value="Unassembled WGS sequence"/>
</dbReference>
<dbReference type="EMBL" id="BMAT01009427">
    <property type="protein sequence ID" value="GFS06163.1"/>
    <property type="molecule type" value="Genomic_DNA"/>
</dbReference>
<proteinExistence type="predicted"/>
<feature type="region of interest" description="Disordered" evidence="1">
    <location>
        <begin position="1"/>
        <end position="22"/>
    </location>
</feature>
<name>A0AAV4I781_9GAST</name>
<dbReference type="AlphaFoldDB" id="A0AAV4I781"/>
<evidence type="ECO:0000313" key="2">
    <source>
        <dbReference type="EMBL" id="GFS06163.1"/>
    </source>
</evidence>
<comment type="caution">
    <text evidence="2">The sequence shown here is derived from an EMBL/GenBank/DDBJ whole genome shotgun (WGS) entry which is preliminary data.</text>
</comment>
<keyword evidence="3" id="KW-1185">Reference proteome</keyword>
<evidence type="ECO:0000256" key="1">
    <source>
        <dbReference type="SAM" id="MobiDB-lite"/>
    </source>
</evidence>
<sequence length="76" mass="7603">MRSPGKLLSQGPKVSGSSPDGLASQLFPGSGCAWSNQAGHASGEEEKKLMVVGTCTKVIIVSVLVDAAADNSSSVA</sequence>
<accession>A0AAV4I781</accession>
<gene>
    <name evidence="2" type="ORF">ElyMa_004700100</name>
</gene>
<evidence type="ECO:0000313" key="3">
    <source>
        <dbReference type="Proteomes" id="UP000762676"/>
    </source>
</evidence>
<protein>
    <submittedName>
        <fullName evidence="2">Uncharacterized protein</fullName>
    </submittedName>
</protein>
<organism evidence="2 3">
    <name type="scientific">Elysia marginata</name>
    <dbReference type="NCBI Taxonomy" id="1093978"/>
    <lineage>
        <taxon>Eukaryota</taxon>
        <taxon>Metazoa</taxon>
        <taxon>Spiralia</taxon>
        <taxon>Lophotrochozoa</taxon>
        <taxon>Mollusca</taxon>
        <taxon>Gastropoda</taxon>
        <taxon>Heterobranchia</taxon>
        <taxon>Euthyneura</taxon>
        <taxon>Panpulmonata</taxon>
        <taxon>Sacoglossa</taxon>
        <taxon>Placobranchoidea</taxon>
        <taxon>Plakobranchidae</taxon>
        <taxon>Elysia</taxon>
    </lineage>
</organism>
<reference evidence="2 3" key="1">
    <citation type="journal article" date="2021" name="Elife">
        <title>Chloroplast acquisition without the gene transfer in kleptoplastic sea slugs, Plakobranchus ocellatus.</title>
        <authorList>
            <person name="Maeda T."/>
            <person name="Takahashi S."/>
            <person name="Yoshida T."/>
            <person name="Shimamura S."/>
            <person name="Takaki Y."/>
            <person name="Nagai Y."/>
            <person name="Toyoda A."/>
            <person name="Suzuki Y."/>
            <person name="Arimoto A."/>
            <person name="Ishii H."/>
            <person name="Satoh N."/>
            <person name="Nishiyama T."/>
            <person name="Hasebe M."/>
            <person name="Maruyama T."/>
            <person name="Minagawa J."/>
            <person name="Obokata J."/>
            <person name="Shigenobu S."/>
        </authorList>
    </citation>
    <scope>NUCLEOTIDE SEQUENCE [LARGE SCALE GENOMIC DNA]</scope>
</reference>